<sequence>MAAWFCLAGGFKVNVFKVNVFKVNVFKVNGYFVLPFGPPEQGRQSPRPCTPAIRQTQPPAKGGFPQ</sequence>
<evidence type="ECO:0000313" key="3">
    <source>
        <dbReference type="Proteomes" id="UP000059419"/>
    </source>
</evidence>
<organism evidence="2 3">
    <name type="scientific">Duffyella gerundensis</name>
    <dbReference type="NCBI Taxonomy" id="1619313"/>
    <lineage>
        <taxon>Bacteria</taxon>
        <taxon>Pseudomonadati</taxon>
        <taxon>Pseudomonadota</taxon>
        <taxon>Gammaproteobacteria</taxon>
        <taxon>Enterobacterales</taxon>
        <taxon>Erwiniaceae</taxon>
        <taxon>Duffyella</taxon>
    </lineage>
</organism>
<evidence type="ECO:0000313" key="2">
    <source>
        <dbReference type="EMBL" id="CUU25184.1"/>
    </source>
</evidence>
<dbReference type="AlphaFoldDB" id="A0A0U5L7S0"/>
<feature type="region of interest" description="Disordered" evidence="1">
    <location>
        <begin position="39"/>
        <end position="66"/>
    </location>
</feature>
<proteinExistence type="predicted"/>
<dbReference type="PATRIC" id="fig|1619313.3.peg.3064"/>
<gene>
    <name evidence="2" type="ORF">EM595_2953</name>
</gene>
<dbReference type="KEGG" id="ege:EM595_2953"/>
<evidence type="ECO:0000256" key="1">
    <source>
        <dbReference type="SAM" id="MobiDB-lite"/>
    </source>
</evidence>
<protein>
    <submittedName>
        <fullName evidence="2">Uncharacterized protein</fullName>
    </submittedName>
</protein>
<keyword evidence="3" id="KW-1185">Reference proteome</keyword>
<dbReference type="Proteomes" id="UP000059419">
    <property type="component" value="Chromosome 1"/>
</dbReference>
<accession>A0A0U5L7S0</accession>
<dbReference type="RefSeq" id="WP_157883893.1">
    <property type="nucleotide sequence ID" value="NZ_LN907827.1"/>
</dbReference>
<name>A0A0U5L7S0_9GAMM</name>
<dbReference type="EMBL" id="LN907827">
    <property type="protein sequence ID" value="CUU25184.1"/>
    <property type="molecule type" value="Genomic_DNA"/>
</dbReference>
<reference evidence="3" key="1">
    <citation type="submission" date="2015-11" db="EMBL/GenBank/DDBJ databases">
        <authorList>
            <person name="Blom J."/>
        </authorList>
    </citation>
    <scope>NUCLEOTIDE SEQUENCE [LARGE SCALE GENOMIC DNA]</scope>
</reference>